<dbReference type="AlphaFoldDB" id="A0A363CXJ5"/>
<proteinExistence type="predicted"/>
<organism evidence="1 2">
    <name type="scientific">Arcobacter caeni</name>
    <dbReference type="NCBI Taxonomy" id="1912877"/>
    <lineage>
        <taxon>Bacteria</taxon>
        <taxon>Pseudomonadati</taxon>
        <taxon>Campylobacterota</taxon>
        <taxon>Epsilonproteobacteria</taxon>
        <taxon>Campylobacterales</taxon>
        <taxon>Arcobacteraceae</taxon>
        <taxon>Arcobacter</taxon>
    </lineage>
</organism>
<dbReference type="OrthoDB" id="9898266at2"/>
<accession>A0A363CXJ5</accession>
<reference evidence="1 2" key="1">
    <citation type="submission" date="2017-02" db="EMBL/GenBank/DDBJ databases">
        <title>Arcobacter caeni sp. nov, a new Arcobacter species isolated from reclaimed water.</title>
        <authorList>
            <person name="Figueras M.J."/>
            <person name="Perez-Cataluna A."/>
            <person name="Salas-Masso N."/>
        </authorList>
    </citation>
    <scope>NUCLEOTIDE SEQUENCE [LARGE SCALE GENOMIC DNA]</scope>
    <source>
        <strain evidence="1 2">RW17-10</strain>
    </source>
</reference>
<evidence type="ECO:0000313" key="2">
    <source>
        <dbReference type="Proteomes" id="UP000251135"/>
    </source>
</evidence>
<evidence type="ECO:0000313" key="1">
    <source>
        <dbReference type="EMBL" id="PUE63816.1"/>
    </source>
</evidence>
<dbReference type="RefSeq" id="WP_108559878.1">
    <property type="nucleotide sequence ID" value="NZ_MUXE01000013.1"/>
</dbReference>
<dbReference type="EMBL" id="MUXE01000013">
    <property type="protein sequence ID" value="PUE63816.1"/>
    <property type="molecule type" value="Genomic_DNA"/>
</dbReference>
<gene>
    <name evidence="1" type="ORF">B0174_08990</name>
</gene>
<keyword evidence="2" id="KW-1185">Reference proteome</keyword>
<comment type="caution">
    <text evidence="1">The sequence shown here is derived from an EMBL/GenBank/DDBJ whole genome shotgun (WGS) entry which is preliminary data.</text>
</comment>
<name>A0A363CXJ5_9BACT</name>
<protein>
    <recommendedName>
        <fullName evidence="3">Transglycosylase SLT domain-containing protein</fullName>
    </recommendedName>
</protein>
<sequence length="161" mass="18671">MKILILISIICVSLFSWDFNYNELTENETKLTEKLIKIGEPHGLGLELAAIGIIETRLGKYESNNNYICGIHQINTKIAMKRVGSNGDKSKFCNEINTNKNLSSILALNELIYWKKYTRNNMKKMIINYNSGFEKSSHSDEYLRRFMIVYKELKKEKVLHG</sequence>
<evidence type="ECO:0008006" key="3">
    <source>
        <dbReference type="Google" id="ProtNLM"/>
    </source>
</evidence>
<dbReference type="Proteomes" id="UP000251135">
    <property type="component" value="Unassembled WGS sequence"/>
</dbReference>